<dbReference type="Proteomes" id="UP000054683">
    <property type="component" value="Unassembled WGS sequence"/>
</dbReference>
<dbReference type="CDD" id="cd02440">
    <property type="entry name" value="AdoMet_MTases"/>
    <property type="match status" value="1"/>
</dbReference>
<organism evidence="6 7">
    <name type="scientific">Caballeronia udeis</name>
    <dbReference type="NCBI Taxonomy" id="1232866"/>
    <lineage>
        <taxon>Bacteria</taxon>
        <taxon>Pseudomonadati</taxon>
        <taxon>Pseudomonadota</taxon>
        <taxon>Betaproteobacteria</taxon>
        <taxon>Burkholderiales</taxon>
        <taxon>Burkholderiaceae</taxon>
        <taxon>Caballeronia</taxon>
    </lineage>
</organism>
<keyword evidence="3 6" id="KW-0808">Transferase</keyword>
<dbReference type="PANTHER" id="PTHR32183">
    <property type="match status" value="1"/>
</dbReference>
<proteinExistence type="predicted"/>
<name>A0A158IGT1_9BURK</name>
<keyword evidence="4" id="KW-0949">S-adenosyl-L-methionine</keyword>
<dbReference type="PROSITE" id="PS51585">
    <property type="entry name" value="SAM_MT_TPMT"/>
    <property type="match status" value="1"/>
</dbReference>
<evidence type="ECO:0000256" key="3">
    <source>
        <dbReference type="ARBA" id="ARBA00022679"/>
    </source>
</evidence>
<reference evidence="6 7" key="1">
    <citation type="submission" date="2016-01" db="EMBL/GenBank/DDBJ databases">
        <authorList>
            <person name="Oliw E.H."/>
        </authorList>
    </citation>
    <scope>NUCLEOTIDE SEQUENCE [LARGE SCALE GENOMIC DNA]</scope>
    <source>
        <strain evidence="6">LMG 27134</strain>
    </source>
</reference>
<dbReference type="GO" id="GO:0008757">
    <property type="term" value="F:S-adenosylmethionine-dependent methyltransferase activity"/>
    <property type="evidence" value="ECO:0007669"/>
    <property type="project" value="InterPro"/>
</dbReference>
<dbReference type="SUPFAM" id="SSF53335">
    <property type="entry name" value="S-adenosyl-L-methionine-dependent methyltransferases"/>
    <property type="match status" value="1"/>
</dbReference>
<dbReference type="RefSeq" id="WP_062090317.1">
    <property type="nucleotide sequence ID" value="NZ_FCOK02000051.1"/>
</dbReference>
<dbReference type="Pfam" id="PF05724">
    <property type="entry name" value="TPMT"/>
    <property type="match status" value="1"/>
</dbReference>
<dbReference type="InterPro" id="IPR008854">
    <property type="entry name" value="TPMT"/>
</dbReference>
<protein>
    <submittedName>
        <fullName evidence="6">Thiopurine S-methyltransferase family protein</fullName>
    </submittedName>
</protein>
<sequence>MVDNSKPAAPATPPDFQTRDPNSPEFWSERFDQRFMPWDYAGVPEAFQAFALEHRSTSPNVLIPGCGSAYEALWLARENWPVKAIDFSSSAVAAAREQLGEYAGVVEQADFFAYRPPFETDWIYERAFLCALPRDRWQDYAVRMAELLRPGALLAGFYFLGETPKGPPFGIERGALDALLTPYFELVEEHEVTGSIDVFAGRERWLTWRRRAPEAGPAA</sequence>
<evidence type="ECO:0000256" key="5">
    <source>
        <dbReference type="SAM" id="MobiDB-lite"/>
    </source>
</evidence>
<evidence type="ECO:0000256" key="1">
    <source>
        <dbReference type="ARBA" id="ARBA00022553"/>
    </source>
</evidence>
<keyword evidence="2 6" id="KW-0489">Methyltransferase</keyword>
<dbReference type="AlphaFoldDB" id="A0A158IGT1"/>
<dbReference type="EMBL" id="FCOK02000051">
    <property type="protein sequence ID" value="SAL55764.1"/>
    <property type="molecule type" value="Genomic_DNA"/>
</dbReference>
<evidence type="ECO:0000256" key="2">
    <source>
        <dbReference type="ARBA" id="ARBA00022603"/>
    </source>
</evidence>
<evidence type="ECO:0000313" key="6">
    <source>
        <dbReference type="EMBL" id="SAL55764.1"/>
    </source>
</evidence>
<accession>A0A158IGT1</accession>
<dbReference type="GO" id="GO:0032259">
    <property type="term" value="P:methylation"/>
    <property type="evidence" value="ECO:0007669"/>
    <property type="project" value="UniProtKB-KW"/>
</dbReference>
<dbReference type="InterPro" id="IPR029063">
    <property type="entry name" value="SAM-dependent_MTases_sf"/>
</dbReference>
<feature type="region of interest" description="Disordered" evidence="5">
    <location>
        <begin position="1"/>
        <end position="23"/>
    </location>
</feature>
<keyword evidence="1" id="KW-0597">Phosphoprotein</keyword>
<gene>
    <name evidence="6" type="ORF">AWB69_06000</name>
</gene>
<dbReference type="PANTHER" id="PTHR32183:SF6">
    <property type="entry name" value="CYSTEINE SULFINATE DESULFINASE_CYSTEINE DESULFURASE AND RELATED ENZYMES"/>
    <property type="match status" value="1"/>
</dbReference>
<dbReference type="Gene3D" id="3.40.50.150">
    <property type="entry name" value="Vaccinia Virus protein VP39"/>
    <property type="match status" value="1"/>
</dbReference>
<evidence type="ECO:0000313" key="7">
    <source>
        <dbReference type="Proteomes" id="UP000054683"/>
    </source>
</evidence>
<dbReference type="OrthoDB" id="9778208at2"/>
<evidence type="ECO:0000256" key="4">
    <source>
        <dbReference type="ARBA" id="ARBA00022691"/>
    </source>
</evidence>